<name>A0A645FDH5_9ZZZZ</name>
<sequence>MTHIPGCLRRHFSNNGIDNSKGNIFLGLAPSDQADHFRLGEYSAHGTDGGASAGLSQLKQLIQGDSEGIGHDFQKSAGAGRALVIHVEIADHSLVDPDNLRILAADINDREVLRAMYMAGSPPVTADFSDAPVGIGN</sequence>
<comment type="caution">
    <text evidence="1">The sequence shown here is derived from an EMBL/GenBank/DDBJ whole genome shotgun (WGS) entry which is preliminary data.</text>
</comment>
<proteinExistence type="predicted"/>
<evidence type="ECO:0000313" key="1">
    <source>
        <dbReference type="EMBL" id="MPN12455.1"/>
    </source>
</evidence>
<dbReference type="AlphaFoldDB" id="A0A645FDH5"/>
<accession>A0A645FDH5</accession>
<gene>
    <name evidence="1" type="ORF">SDC9_159773</name>
</gene>
<dbReference type="EMBL" id="VSSQ01058804">
    <property type="protein sequence ID" value="MPN12455.1"/>
    <property type="molecule type" value="Genomic_DNA"/>
</dbReference>
<protein>
    <submittedName>
        <fullName evidence="1">Uncharacterized protein</fullName>
    </submittedName>
</protein>
<reference evidence="1" key="1">
    <citation type="submission" date="2019-08" db="EMBL/GenBank/DDBJ databases">
        <authorList>
            <person name="Kucharzyk K."/>
            <person name="Murdoch R.W."/>
            <person name="Higgins S."/>
            <person name="Loffler F."/>
        </authorList>
    </citation>
    <scope>NUCLEOTIDE SEQUENCE</scope>
</reference>
<organism evidence="1">
    <name type="scientific">bioreactor metagenome</name>
    <dbReference type="NCBI Taxonomy" id="1076179"/>
    <lineage>
        <taxon>unclassified sequences</taxon>
        <taxon>metagenomes</taxon>
        <taxon>ecological metagenomes</taxon>
    </lineage>
</organism>